<dbReference type="PANTHER" id="PTHR12302">
    <property type="entry name" value="EBNA2 BINDING PROTEIN P100"/>
    <property type="match status" value="1"/>
</dbReference>
<sequence>MDERTWLLVAGLVALAVLGGCSFTDSNRLEGDTLDGTVVEVVDGDTIDVRLSNGTVERVRLLGIDTPEVHVATQPDEYEGIPDTVAGRACLRTAGENASRAVEDRLWGEHVTLRLDSEADTRGGYGRLLAIVVHENQSINHQLVREGHARLYDTDFSARDRYAAAEDAARDENRGLWTCRVRA</sequence>
<keyword evidence="6" id="KW-1185">Reference proteome</keyword>
<dbReference type="Pfam" id="PF00565">
    <property type="entry name" value="SNase"/>
    <property type="match status" value="1"/>
</dbReference>
<evidence type="ECO:0000259" key="4">
    <source>
        <dbReference type="PROSITE" id="PS50830"/>
    </source>
</evidence>
<dbReference type="InterPro" id="IPR035437">
    <property type="entry name" value="SNase_OB-fold_sf"/>
</dbReference>
<dbReference type="GO" id="GO:0004519">
    <property type="term" value="F:endonuclease activity"/>
    <property type="evidence" value="ECO:0007669"/>
    <property type="project" value="UniProtKB-KW"/>
</dbReference>
<dbReference type="InterPro" id="IPR016071">
    <property type="entry name" value="Staphylococal_nuclease_OB-fold"/>
</dbReference>
<dbReference type="GeneID" id="68853028"/>
<dbReference type="Proteomes" id="UP000662973">
    <property type="component" value="Chromosome"/>
</dbReference>
<dbReference type="PROSITE" id="PS51257">
    <property type="entry name" value="PROKAR_LIPOPROTEIN"/>
    <property type="match status" value="1"/>
</dbReference>
<dbReference type="SUPFAM" id="SSF50199">
    <property type="entry name" value="Staphylococcal nuclease"/>
    <property type="match status" value="1"/>
</dbReference>
<dbReference type="Gene3D" id="2.40.50.90">
    <property type="match status" value="1"/>
</dbReference>
<keyword evidence="1" id="KW-0540">Nuclease</keyword>
<evidence type="ECO:0000256" key="3">
    <source>
        <dbReference type="ARBA" id="ARBA00022801"/>
    </source>
</evidence>
<reference evidence="5 6" key="1">
    <citation type="submission" date="2020-11" db="EMBL/GenBank/DDBJ databases">
        <title>Carbohydrate-dependent, anaerobic sulfur respiration: A novel catabolism in halophilic archaea.</title>
        <authorList>
            <person name="Sorokin D.Y."/>
            <person name="Messina E."/>
            <person name="Smedile F."/>
            <person name="La Cono V."/>
            <person name="Hallsworth J.E."/>
            <person name="Yakimov M.M."/>
        </authorList>
    </citation>
    <scope>NUCLEOTIDE SEQUENCE [LARGE SCALE GENOMIC DNA]</scope>
    <source>
        <strain evidence="5 6">HSR12-2</strain>
    </source>
</reference>
<dbReference type="GO" id="GO:0003676">
    <property type="term" value="F:nucleic acid binding"/>
    <property type="evidence" value="ECO:0007669"/>
    <property type="project" value="InterPro"/>
</dbReference>
<dbReference type="KEGG" id="hds:HSR122_2429"/>
<dbReference type="GO" id="GO:0016787">
    <property type="term" value="F:hydrolase activity"/>
    <property type="evidence" value="ECO:0007669"/>
    <property type="project" value="UniProtKB-KW"/>
</dbReference>
<protein>
    <submittedName>
        <fullName evidence="5">Endonuclease YncB, thermonuclease family</fullName>
    </submittedName>
</protein>
<evidence type="ECO:0000256" key="2">
    <source>
        <dbReference type="ARBA" id="ARBA00022759"/>
    </source>
</evidence>
<dbReference type="PROSITE" id="PS01123">
    <property type="entry name" value="TNASE_1"/>
    <property type="match status" value="1"/>
</dbReference>
<dbReference type="InterPro" id="IPR002071">
    <property type="entry name" value="Thermonucl_AS"/>
</dbReference>
<dbReference type="SMART" id="SM00318">
    <property type="entry name" value="SNc"/>
    <property type="match status" value="1"/>
</dbReference>
<dbReference type="AlphaFoldDB" id="A0A897NHJ7"/>
<dbReference type="RefSeq" id="WP_229109978.1">
    <property type="nucleotide sequence ID" value="NZ_CP064788.1"/>
</dbReference>
<keyword evidence="3" id="KW-0378">Hydrolase</keyword>
<evidence type="ECO:0000313" key="5">
    <source>
        <dbReference type="EMBL" id="QSG09806.1"/>
    </source>
</evidence>
<gene>
    <name evidence="5" type="ORF">HSR122_2429</name>
</gene>
<organism evidence="5 6">
    <name type="scientific">Halapricum desulfuricans</name>
    <dbReference type="NCBI Taxonomy" id="2841257"/>
    <lineage>
        <taxon>Archaea</taxon>
        <taxon>Methanobacteriati</taxon>
        <taxon>Methanobacteriota</taxon>
        <taxon>Stenosarchaea group</taxon>
        <taxon>Halobacteria</taxon>
        <taxon>Halobacteriales</taxon>
        <taxon>Haloarculaceae</taxon>
        <taxon>Halapricum</taxon>
    </lineage>
</organism>
<dbReference type="PANTHER" id="PTHR12302:SF3">
    <property type="entry name" value="SERINE_THREONINE-PROTEIN KINASE 31"/>
    <property type="match status" value="1"/>
</dbReference>
<keyword evidence="2 5" id="KW-0255">Endonuclease</keyword>
<evidence type="ECO:0000256" key="1">
    <source>
        <dbReference type="ARBA" id="ARBA00022722"/>
    </source>
</evidence>
<proteinExistence type="predicted"/>
<evidence type="ECO:0000313" key="6">
    <source>
        <dbReference type="Proteomes" id="UP000662973"/>
    </source>
</evidence>
<feature type="domain" description="TNase-like" evidence="4">
    <location>
        <begin position="32"/>
        <end position="179"/>
    </location>
</feature>
<accession>A0A897NHJ7</accession>
<dbReference type="PROSITE" id="PS50830">
    <property type="entry name" value="TNASE_3"/>
    <property type="match status" value="1"/>
</dbReference>
<dbReference type="EMBL" id="CP064788">
    <property type="protein sequence ID" value="QSG09806.1"/>
    <property type="molecule type" value="Genomic_DNA"/>
</dbReference>
<name>A0A897NHJ7_9EURY</name>